<dbReference type="GO" id="GO:0005230">
    <property type="term" value="F:extracellular ligand-gated monoatomic ion channel activity"/>
    <property type="evidence" value="ECO:0007669"/>
    <property type="project" value="InterPro"/>
</dbReference>
<dbReference type="InterPro" id="IPR006202">
    <property type="entry name" value="Neur_chan_lig-bd"/>
</dbReference>
<dbReference type="Proteomes" id="UP001652626">
    <property type="component" value="Chromosome 26"/>
</dbReference>
<dbReference type="Pfam" id="PF02931">
    <property type="entry name" value="Neur_chan_LBD"/>
    <property type="match status" value="1"/>
</dbReference>
<accession>A0A8B8I9D3</accession>
<feature type="transmembrane region" description="Helical" evidence="1">
    <location>
        <begin position="313"/>
        <end position="335"/>
    </location>
</feature>
<feature type="transmembrane region" description="Helical" evidence="1">
    <location>
        <begin position="15"/>
        <end position="36"/>
    </location>
</feature>
<proteinExistence type="predicted"/>
<feature type="transmembrane region" description="Helical" evidence="1">
    <location>
        <begin position="391"/>
        <end position="413"/>
    </location>
</feature>
<dbReference type="InterPro" id="IPR006201">
    <property type="entry name" value="Neur_channel"/>
</dbReference>
<protein>
    <submittedName>
        <fullName evidence="4">Acetylcholine receptor subunit alpha-like 2</fullName>
    </submittedName>
</protein>
<dbReference type="AlphaFoldDB" id="A0A8B8I9D3"/>
<feature type="domain" description="Neurotransmitter-gated ion-channel ligand-binding" evidence="2">
    <location>
        <begin position="63"/>
        <end position="211"/>
    </location>
</feature>
<sequence>MGVSLLNSFDIIKSVIVYTTIMLVATILLTFLAKYVSLECVINNRSPSTHWEEKLSNHFKCNSKENVPPNENSTTVAIKFNLKNFYFDGDEVLFTIHTLIFFSWDDPRLKWNPDDYGGVVDMITHSVFVWTPFTYIHQTKDVDKWSNFKYYTSNCQVRYTGRVVCIPRVTHTTTCSSDLRNWPYDTQKCPFNFYVKNENEGKVVFTFNASRGLSAFGAEYGSGWDIIDYETGENATGETKLYLNFVVERQALGCAAMVVVPTITIAVLSMASMFLEFNNNIRFGLSIFNLFCNFCLLKNISEIIPHRGFDTPSILYFINFSIYITACDIGIMLILSSLTRKGDPPHPWIIHFNDCVLNNRIIKYFVAKWMEPSRSSSDEADYINKWTDFTFIINSLLFFVNFIIYLILFLLYIPQPIITY</sequence>
<dbReference type="Gene3D" id="2.70.170.10">
    <property type="entry name" value="Neurotransmitter-gated ion-channel ligand-binding domain"/>
    <property type="match status" value="1"/>
</dbReference>
<evidence type="ECO:0000256" key="1">
    <source>
        <dbReference type="SAM" id="Phobius"/>
    </source>
</evidence>
<keyword evidence="3" id="KW-1185">Reference proteome</keyword>
<dbReference type="RefSeq" id="XP_026492922.2">
    <property type="nucleotide sequence ID" value="XM_026637137.2"/>
</dbReference>
<keyword evidence="1" id="KW-0472">Membrane</keyword>
<feature type="transmembrane region" description="Helical" evidence="1">
    <location>
        <begin position="281"/>
        <end position="301"/>
    </location>
</feature>
<reference evidence="4" key="1">
    <citation type="submission" date="2025-08" db="UniProtKB">
        <authorList>
            <consortium name="RefSeq"/>
        </authorList>
    </citation>
    <scope>IDENTIFICATION</scope>
    <source>
        <tissue evidence="4">Whole body</tissue>
    </source>
</reference>
<organism evidence="3 4">
    <name type="scientific">Vanessa tameamea</name>
    <name type="common">Kamehameha butterfly</name>
    <dbReference type="NCBI Taxonomy" id="334116"/>
    <lineage>
        <taxon>Eukaryota</taxon>
        <taxon>Metazoa</taxon>
        <taxon>Ecdysozoa</taxon>
        <taxon>Arthropoda</taxon>
        <taxon>Hexapoda</taxon>
        <taxon>Insecta</taxon>
        <taxon>Pterygota</taxon>
        <taxon>Neoptera</taxon>
        <taxon>Endopterygota</taxon>
        <taxon>Lepidoptera</taxon>
        <taxon>Glossata</taxon>
        <taxon>Ditrysia</taxon>
        <taxon>Papilionoidea</taxon>
        <taxon>Nymphalidae</taxon>
        <taxon>Nymphalinae</taxon>
        <taxon>Vanessa</taxon>
    </lineage>
</organism>
<dbReference type="SUPFAM" id="SSF63712">
    <property type="entry name" value="Nicotinic receptor ligand binding domain-like"/>
    <property type="match status" value="1"/>
</dbReference>
<dbReference type="Gene3D" id="1.20.58.390">
    <property type="entry name" value="Neurotransmitter-gated ion-channel transmembrane domain"/>
    <property type="match status" value="1"/>
</dbReference>
<dbReference type="GeneID" id="113398403"/>
<dbReference type="GO" id="GO:0004888">
    <property type="term" value="F:transmembrane signaling receptor activity"/>
    <property type="evidence" value="ECO:0007669"/>
    <property type="project" value="InterPro"/>
</dbReference>
<evidence type="ECO:0000313" key="3">
    <source>
        <dbReference type="Proteomes" id="UP001652626"/>
    </source>
</evidence>
<feature type="transmembrane region" description="Helical" evidence="1">
    <location>
        <begin position="251"/>
        <end position="275"/>
    </location>
</feature>
<dbReference type="PANTHER" id="PTHR18945">
    <property type="entry name" value="NEUROTRANSMITTER GATED ION CHANNEL"/>
    <property type="match status" value="1"/>
</dbReference>
<dbReference type="OrthoDB" id="5975154at2759"/>
<name>A0A8B8I9D3_VANTA</name>
<dbReference type="InterPro" id="IPR038050">
    <property type="entry name" value="Neuro_actylchol_rec"/>
</dbReference>
<dbReference type="InterPro" id="IPR036734">
    <property type="entry name" value="Neur_chan_lig-bd_sf"/>
</dbReference>
<evidence type="ECO:0000313" key="4">
    <source>
        <dbReference type="RefSeq" id="XP_026492922.2"/>
    </source>
</evidence>
<keyword evidence="1" id="KW-1133">Transmembrane helix</keyword>
<keyword evidence="1" id="KW-0812">Transmembrane</keyword>
<dbReference type="GO" id="GO:0016020">
    <property type="term" value="C:membrane"/>
    <property type="evidence" value="ECO:0007669"/>
    <property type="project" value="UniProtKB-SubCell"/>
</dbReference>
<dbReference type="CDD" id="cd18989">
    <property type="entry name" value="LGIC_ECD_cation"/>
    <property type="match status" value="1"/>
</dbReference>
<evidence type="ECO:0000259" key="2">
    <source>
        <dbReference type="Pfam" id="PF02931"/>
    </source>
</evidence>
<gene>
    <name evidence="4" type="primary">LOC113398403</name>
</gene>